<comment type="subcellular location">
    <subcellularLocation>
        <location evidence="3">Endoplasmic reticulum membrane</location>
        <topology evidence="3">Peripheral membrane protein</topology>
    </subcellularLocation>
    <subcellularLocation>
        <location evidence="2">Microsome membrane</location>
        <topology evidence="2">Peripheral membrane protein</topology>
    </subcellularLocation>
</comment>
<dbReference type="SUPFAM" id="SSF48264">
    <property type="entry name" value="Cytochrome P450"/>
    <property type="match status" value="2"/>
</dbReference>
<evidence type="ECO:0000256" key="6">
    <source>
        <dbReference type="ARBA" id="ARBA00022723"/>
    </source>
</evidence>
<dbReference type="Pfam" id="PF00067">
    <property type="entry name" value="p450"/>
    <property type="match status" value="2"/>
</dbReference>
<keyword evidence="7" id="KW-0256">Endoplasmic reticulum</keyword>
<dbReference type="PANTHER" id="PTHR24292:SF100">
    <property type="entry name" value="CYTOCHROME P450 6A16, ISOFORM B-RELATED"/>
    <property type="match status" value="1"/>
</dbReference>
<comment type="caution">
    <text evidence="13">The sequence shown here is derived from an EMBL/GenBank/DDBJ whole genome shotgun (WGS) entry which is preliminary data.</text>
</comment>
<keyword evidence="5" id="KW-0349">Heme</keyword>
<evidence type="ECO:0000256" key="1">
    <source>
        <dbReference type="ARBA" id="ARBA00001971"/>
    </source>
</evidence>
<sequence length="710" mass="82065">MALRRRSQIPGVYRILIATIRLRIVSTLAIAVECANDFKWPGNKKLSGFKSVKYKYWKNKGVPHLEPTFPAGNVSDVMHSRKTIGEVYVEFYRKFKETVDYRKKNNIKRNDFMQLLIELMNNNTIDKEEKRVFKGGHVTITMTDVAAQSVTFLLAGFETSATTMSFCLYELALNPDIQDRLREDIDTVLEKHDGNITYEAIQEMNYLDNVVSETLRKHPTAPFLIRECTKEYKIPDSEIVVDRRSQVVVPVMGLHYDPKYFPDPTRFDPDRFTEEVKNTRHHYSYLPFGEGPRICMVKYKYWKKKGVPHLQPTFPAGNVSDLMYSRKSIGEVYADFYRKFEGKMKMMIQIMIDCGKELGKYLEESARKQDIVEVKDILARFTTDIIASAAFGIQCNCLKNPNAEFREWGRKLIEPSFNQKFRDLLYLTMPDLAISLGIPNIPSHLANFFIKVVEETVGHREKNNIKRNDFMQLLIQLLNNNNIDEEEKQVTKGGDVAITMTEVAAQSVIFFVAGFETSATTLSFCLYELALNPDIQDRLREEIDTVLEKYDGNITYEGIQEMSYLDNVLSETLRKHPPAPFVFRECTKEYKIPDSEVVVDTGSKVLVPIMGLHYDPKYFPDPTRFDPDRFTEEVKKTRHHYSYLPFGEGPRICIGMRFALLQTKVGLVTLLSKYQFNVCEKTAVPFVYDPKSLILFMKGGTWLQVKNRSN</sequence>
<evidence type="ECO:0000256" key="2">
    <source>
        <dbReference type="ARBA" id="ARBA00004174"/>
    </source>
</evidence>
<dbReference type="PANTHER" id="PTHR24292">
    <property type="entry name" value="CYTOCHROME P450"/>
    <property type="match status" value="1"/>
</dbReference>
<dbReference type="PROSITE" id="PS00086">
    <property type="entry name" value="CYTOCHROME_P450"/>
    <property type="match status" value="1"/>
</dbReference>
<evidence type="ECO:0000313" key="13">
    <source>
        <dbReference type="EMBL" id="KAJ4434872.1"/>
    </source>
</evidence>
<gene>
    <name evidence="13" type="ORF">ANN_23443</name>
</gene>
<dbReference type="Proteomes" id="UP001148838">
    <property type="component" value="Unassembled WGS sequence"/>
</dbReference>
<proteinExistence type="inferred from homology"/>
<comment type="cofactor">
    <cofactor evidence="1">
        <name>heme</name>
        <dbReference type="ChEBI" id="CHEBI:30413"/>
    </cofactor>
</comment>
<evidence type="ECO:0000256" key="11">
    <source>
        <dbReference type="ARBA" id="ARBA00023033"/>
    </source>
</evidence>
<keyword evidence="6" id="KW-0479">Metal-binding</keyword>
<keyword evidence="9" id="KW-0560">Oxidoreductase</keyword>
<dbReference type="InterPro" id="IPR017972">
    <property type="entry name" value="Cyt_P450_CS"/>
</dbReference>
<evidence type="ECO:0000313" key="14">
    <source>
        <dbReference type="Proteomes" id="UP001148838"/>
    </source>
</evidence>
<dbReference type="InterPro" id="IPR001128">
    <property type="entry name" value="Cyt_P450"/>
</dbReference>
<evidence type="ECO:0000256" key="9">
    <source>
        <dbReference type="ARBA" id="ARBA00023002"/>
    </source>
</evidence>
<accession>A0ABQ8SMK4</accession>
<organism evidence="13 14">
    <name type="scientific">Periplaneta americana</name>
    <name type="common">American cockroach</name>
    <name type="synonym">Blatta americana</name>
    <dbReference type="NCBI Taxonomy" id="6978"/>
    <lineage>
        <taxon>Eukaryota</taxon>
        <taxon>Metazoa</taxon>
        <taxon>Ecdysozoa</taxon>
        <taxon>Arthropoda</taxon>
        <taxon>Hexapoda</taxon>
        <taxon>Insecta</taxon>
        <taxon>Pterygota</taxon>
        <taxon>Neoptera</taxon>
        <taxon>Polyneoptera</taxon>
        <taxon>Dictyoptera</taxon>
        <taxon>Blattodea</taxon>
        <taxon>Blattoidea</taxon>
        <taxon>Blattidae</taxon>
        <taxon>Blattinae</taxon>
        <taxon>Periplaneta</taxon>
    </lineage>
</organism>
<dbReference type="CDD" id="cd11056">
    <property type="entry name" value="CYP6-like"/>
    <property type="match status" value="1"/>
</dbReference>
<evidence type="ECO:0000256" key="8">
    <source>
        <dbReference type="ARBA" id="ARBA00022848"/>
    </source>
</evidence>
<keyword evidence="14" id="KW-1185">Reference proteome</keyword>
<evidence type="ECO:0000256" key="12">
    <source>
        <dbReference type="ARBA" id="ARBA00023136"/>
    </source>
</evidence>
<reference evidence="13 14" key="1">
    <citation type="journal article" date="2022" name="Allergy">
        <title>Genome assembly and annotation of Periplaneta americana reveal a comprehensive cockroach allergen profile.</title>
        <authorList>
            <person name="Wang L."/>
            <person name="Xiong Q."/>
            <person name="Saelim N."/>
            <person name="Wang L."/>
            <person name="Nong W."/>
            <person name="Wan A.T."/>
            <person name="Shi M."/>
            <person name="Liu X."/>
            <person name="Cao Q."/>
            <person name="Hui J.H.L."/>
            <person name="Sookrung N."/>
            <person name="Leung T.F."/>
            <person name="Tungtrongchitr A."/>
            <person name="Tsui S.K.W."/>
        </authorList>
    </citation>
    <scope>NUCLEOTIDE SEQUENCE [LARGE SCALE GENOMIC DNA]</scope>
    <source>
        <strain evidence="13">PWHHKU_190912</strain>
    </source>
</reference>
<evidence type="ECO:0000256" key="10">
    <source>
        <dbReference type="ARBA" id="ARBA00023004"/>
    </source>
</evidence>
<dbReference type="PRINTS" id="PR00385">
    <property type="entry name" value="P450"/>
</dbReference>
<keyword evidence="8" id="KW-0492">Microsome</keyword>
<keyword evidence="10" id="KW-0408">Iron</keyword>
<evidence type="ECO:0000256" key="5">
    <source>
        <dbReference type="ARBA" id="ARBA00022617"/>
    </source>
</evidence>
<dbReference type="InterPro" id="IPR002401">
    <property type="entry name" value="Cyt_P450_E_grp-I"/>
</dbReference>
<dbReference type="EMBL" id="JAJSOF020000025">
    <property type="protein sequence ID" value="KAJ4434872.1"/>
    <property type="molecule type" value="Genomic_DNA"/>
</dbReference>
<name>A0ABQ8SMK4_PERAM</name>
<keyword evidence="11" id="KW-0503">Monooxygenase</keyword>
<evidence type="ECO:0000256" key="4">
    <source>
        <dbReference type="ARBA" id="ARBA00010617"/>
    </source>
</evidence>
<dbReference type="Gene3D" id="1.10.630.10">
    <property type="entry name" value="Cytochrome P450"/>
    <property type="match status" value="2"/>
</dbReference>
<evidence type="ECO:0000256" key="3">
    <source>
        <dbReference type="ARBA" id="ARBA00004406"/>
    </source>
</evidence>
<dbReference type="InterPro" id="IPR050476">
    <property type="entry name" value="Insect_CytP450_Detox"/>
</dbReference>
<dbReference type="InterPro" id="IPR036396">
    <property type="entry name" value="Cyt_P450_sf"/>
</dbReference>
<comment type="similarity">
    <text evidence="4">Belongs to the cytochrome P450 family.</text>
</comment>
<keyword evidence="12" id="KW-0472">Membrane</keyword>
<protein>
    <recommendedName>
        <fullName evidence="15">Cytochrome P450</fullName>
    </recommendedName>
</protein>
<evidence type="ECO:0008006" key="15">
    <source>
        <dbReference type="Google" id="ProtNLM"/>
    </source>
</evidence>
<dbReference type="PRINTS" id="PR00463">
    <property type="entry name" value="EP450I"/>
</dbReference>
<evidence type="ECO:0000256" key="7">
    <source>
        <dbReference type="ARBA" id="ARBA00022824"/>
    </source>
</evidence>